<gene>
    <name evidence="2" type="ORF">NAEGRDRAFT_71193</name>
</gene>
<reference evidence="2 3" key="1">
    <citation type="journal article" date="2010" name="Cell">
        <title>The genome of Naegleria gruberi illuminates early eukaryotic versatility.</title>
        <authorList>
            <person name="Fritz-Laylin L.K."/>
            <person name="Prochnik S.E."/>
            <person name="Ginger M.L."/>
            <person name="Dacks J.B."/>
            <person name="Carpenter M.L."/>
            <person name="Field M.C."/>
            <person name="Kuo A."/>
            <person name="Paredez A."/>
            <person name="Chapman J."/>
            <person name="Pham J."/>
            <person name="Shu S."/>
            <person name="Neupane R."/>
            <person name="Cipriano M."/>
            <person name="Mancuso J."/>
            <person name="Tu H."/>
            <person name="Salamov A."/>
            <person name="Lindquist E."/>
            <person name="Shapiro H."/>
            <person name="Lucas S."/>
            <person name="Grigoriev I.V."/>
            <person name="Cande W.Z."/>
            <person name="Fulton C."/>
            <person name="Rokhsar D.S."/>
            <person name="Dawson S.C."/>
        </authorList>
    </citation>
    <scope>NUCLEOTIDE SEQUENCE [LARGE SCALE GENOMIC DNA]</scope>
    <source>
        <strain evidence="2 3">NEG-M</strain>
    </source>
</reference>
<dbReference type="OMA" id="ENRKPEW"/>
<dbReference type="Proteomes" id="UP000006671">
    <property type="component" value="Unassembled WGS sequence"/>
</dbReference>
<protein>
    <submittedName>
        <fullName evidence="2">Predicted protein</fullName>
    </submittedName>
</protein>
<dbReference type="VEuPathDB" id="AmoebaDB:NAEGRDRAFT_71193"/>
<dbReference type="EMBL" id="GG738889">
    <property type="protein sequence ID" value="EFC40858.1"/>
    <property type="molecule type" value="Genomic_DNA"/>
</dbReference>
<dbReference type="RefSeq" id="XP_002673602.1">
    <property type="nucleotide sequence ID" value="XM_002673556.1"/>
</dbReference>
<evidence type="ECO:0000256" key="1">
    <source>
        <dbReference type="SAM" id="MobiDB-lite"/>
    </source>
</evidence>
<evidence type="ECO:0000313" key="3">
    <source>
        <dbReference type="Proteomes" id="UP000006671"/>
    </source>
</evidence>
<dbReference type="KEGG" id="ngr:NAEGRDRAFT_71193"/>
<name>D2VQE2_NAEGR</name>
<evidence type="ECO:0000313" key="2">
    <source>
        <dbReference type="EMBL" id="EFC40858.1"/>
    </source>
</evidence>
<feature type="compositionally biased region" description="Basic and acidic residues" evidence="1">
    <location>
        <begin position="94"/>
        <end position="103"/>
    </location>
</feature>
<dbReference type="GeneID" id="8859270"/>
<organism evidence="3">
    <name type="scientific">Naegleria gruberi</name>
    <name type="common">Amoeba</name>
    <dbReference type="NCBI Taxonomy" id="5762"/>
    <lineage>
        <taxon>Eukaryota</taxon>
        <taxon>Discoba</taxon>
        <taxon>Heterolobosea</taxon>
        <taxon>Tetramitia</taxon>
        <taxon>Eutetramitia</taxon>
        <taxon>Vahlkampfiidae</taxon>
        <taxon>Naegleria</taxon>
    </lineage>
</organism>
<dbReference type="InParanoid" id="D2VQE2"/>
<feature type="compositionally biased region" description="Basic and acidic residues" evidence="1">
    <location>
        <begin position="116"/>
        <end position="128"/>
    </location>
</feature>
<proteinExistence type="predicted"/>
<sequence>MASPRMFNLEKVSKYAGKPGSIRSNAMNYGVDNTAFTHSDIPERALEKKLETIEIKLRNRENRKPEWNCSTFTKEASEERALLRTLSKDYYKADKEKKERDANKPPSNWNTSTYFTKKETNEHDEKKLSKSLRNTKKVISEVNAPSLIEREKLKKEQEMKDREEATRITMREHFLNSPPVTLGLAKRLYGDKGKESTVTYVVKDLA</sequence>
<feature type="region of interest" description="Disordered" evidence="1">
    <location>
        <begin position="94"/>
        <end position="130"/>
    </location>
</feature>
<accession>D2VQE2</accession>
<dbReference type="OrthoDB" id="10260629at2759"/>
<dbReference type="AlphaFoldDB" id="D2VQE2"/>
<keyword evidence="3" id="KW-1185">Reference proteome</keyword>
<feature type="compositionally biased region" description="Polar residues" evidence="1">
    <location>
        <begin position="105"/>
        <end position="115"/>
    </location>
</feature>